<proteinExistence type="predicted"/>
<name>A0A9P3BS40_9EURO</name>
<keyword evidence="2" id="KW-1185">Reference proteome</keyword>
<dbReference type="RefSeq" id="XP_043163407.1">
    <property type="nucleotide sequence ID" value="XM_043307472.1"/>
</dbReference>
<organism evidence="1 2">
    <name type="scientific">Aspergillus pseudoviridinutans</name>
    <dbReference type="NCBI Taxonomy" id="1517512"/>
    <lineage>
        <taxon>Eukaryota</taxon>
        <taxon>Fungi</taxon>
        <taxon>Dikarya</taxon>
        <taxon>Ascomycota</taxon>
        <taxon>Pezizomycotina</taxon>
        <taxon>Eurotiomycetes</taxon>
        <taxon>Eurotiomycetidae</taxon>
        <taxon>Eurotiales</taxon>
        <taxon>Aspergillaceae</taxon>
        <taxon>Aspergillus</taxon>
        <taxon>Aspergillus subgen. Fumigati</taxon>
    </lineage>
</organism>
<comment type="caution">
    <text evidence="1">The sequence shown here is derived from an EMBL/GenBank/DDBJ whole genome shotgun (WGS) entry which is preliminary data.</text>
</comment>
<gene>
    <name evidence="1" type="ORF">Asppvi_001939</name>
</gene>
<protein>
    <submittedName>
        <fullName evidence="1">Uncharacterized protein</fullName>
    </submittedName>
</protein>
<evidence type="ECO:0000313" key="2">
    <source>
        <dbReference type="Proteomes" id="UP001043456"/>
    </source>
</evidence>
<dbReference type="GeneID" id="67000551"/>
<evidence type="ECO:0000313" key="1">
    <source>
        <dbReference type="EMBL" id="GIJ92661.1"/>
    </source>
</evidence>
<reference evidence="1 2" key="1">
    <citation type="submission" date="2018-10" db="EMBL/GenBank/DDBJ databases">
        <title>Pan-genome distribution and transcriptional activeness of fungal secondary metabolism genes in Aspergillus section Fumigati.</title>
        <authorList>
            <person name="Takahashi H."/>
            <person name="Umemura M."/>
            <person name="Ninomiya A."/>
            <person name="Kusuya Y."/>
            <person name="Urayama S."/>
            <person name="Shimizu M."/>
            <person name="Watanabe A."/>
            <person name="Kamei K."/>
            <person name="Yaguchi T."/>
            <person name="Hagiwara D."/>
        </authorList>
    </citation>
    <scope>NUCLEOTIDE SEQUENCE [LARGE SCALE GENOMIC DNA]</scope>
    <source>
        <strain evidence="1 2">IFM 55266</strain>
    </source>
</reference>
<dbReference type="Proteomes" id="UP001043456">
    <property type="component" value="Unassembled WGS sequence"/>
</dbReference>
<dbReference type="EMBL" id="BHVY01000010">
    <property type="protein sequence ID" value="GIJ92661.1"/>
    <property type="molecule type" value="Genomic_DNA"/>
</dbReference>
<dbReference type="AlphaFoldDB" id="A0A9P3BS40"/>
<sequence>MFLEQADFRAIQMKRDGTAFFSWTGIWFVIDQSALDTGRISVVDFNSNGSSRRITSHMPLLDLLEETKKQPEFDWADWGSRELWTREVDRNAPEYLSLEAQGRECEFNLESLRSACDD</sequence>
<dbReference type="OrthoDB" id="5396831at2759"/>
<accession>A0A9P3BS40</accession>